<dbReference type="GO" id="GO:0009055">
    <property type="term" value="F:electron transfer activity"/>
    <property type="evidence" value="ECO:0007669"/>
    <property type="project" value="InterPro"/>
</dbReference>
<evidence type="ECO:0000313" key="6">
    <source>
        <dbReference type="Proteomes" id="UP001151287"/>
    </source>
</evidence>
<name>A0A9Q0HSU3_9POAL</name>
<dbReference type="Gene3D" id="2.60.40.420">
    <property type="entry name" value="Cupredoxins - blue copper proteins"/>
    <property type="match status" value="1"/>
</dbReference>
<dbReference type="SUPFAM" id="SSF49503">
    <property type="entry name" value="Cupredoxins"/>
    <property type="match status" value="1"/>
</dbReference>
<keyword evidence="3" id="KW-0732">Signal</keyword>
<feature type="signal peptide" evidence="3">
    <location>
        <begin position="1"/>
        <end position="19"/>
    </location>
</feature>
<evidence type="ECO:0000259" key="4">
    <source>
        <dbReference type="PROSITE" id="PS51485"/>
    </source>
</evidence>
<dbReference type="OrthoDB" id="1933543at2759"/>
<dbReference type="PANTHER" id="PTHR33021">
    <property type="entry name" value="BLUE COPPER PROTEIN"/>
    <property type="match status" value="1"/>
</dbReference>
<organism evidence="5 6">
    <name type="scientific">Rhynchospora breviuscula</name>
    <dbReference type="NCBI Taxonomy" id="2022672"/>
    <lineage>
        <taxon>Eukaryota</taxon>
        <taxon>Viridiplantae</taxon>
        <taxon>Streptophyta</taxon>
        <taxon>Embryophyta</taxon>
        <taxon>Tracheophyta</taxon>
        <taxon>Spermatophyta</taxon>
        <taxon>Magnoliopsida</taxon>
        <taxon>Liliopsida</taxon>
        <taxon>Poales</taxon>
        <taxon>Cyperaceae</taxon>
        <taxon>Cyperoideae</taxon>
        <taxon>Rhynchosporeae</taxon>
        <taxon>Rhynchospora</taxon>
    </lineage>
</organism>
<feature type="domain" description="Phytocyanin" evidence="4">
    <location>
        <begin position="20"/>
        <end position="120"/>
    </location>
</feature>
<dbReference type="EMBL" id="JAMQYH010000002">
    <property type="protein sequence ID" value="KAJ1696705.1"/>
    <property type="molecule type" value="Genomic_DNA"/>
</dbReference>
<comment type="caution">
    <text evidence="5">The sequence shown here is derived from an EMBL/GenBank/DDBJ whole genome shotgun (WGS) entry which is preliminary data.</text>
</comment>
<keyword evidence="1" id="KW-1015">Disulfide bond</keyword>
<dbReference type="PANTHER" id="PTHR33021:SF289">
    <property type="entry name" value="EARLY NODULIN-LIKE PROTEIN 5-RELATED"/>
    <property type="match status" value="1"/>
</dbReference>
<dbReference type="Proteomes" id="UP001151287">
    <property type="component" value="Unassembled WGS sequence"/>
</dbReference>
<dbReference type="PROSITE" id="PS51485">
    <property type="entry name" value="PHYTOCYANIN"/>
    <property type="match status" value="1"/>
</dbReference>
<dbReference type="Pfam" id="PF02298">
    <property type="entry name" value="Cu_bind_like"/>
    <property type="match status" value="1"/>
</dbReference>
<dbReference type="InterPro" id="IPR003245">
    <property type="entry name" value="Phytocyanin_dom"/>
</dbReference>
<dbReference type="FunFam" id="2.60.40.420:FF:000034">
    <property type="entry name" value="Cupredoxin superfamily protein"/>
    <property type="match status" value="1"/>
</dbReference>
<evidence type="ECO:0000313" key="5">
    <source>
        <dbReference type="EMBL" id="KAJ1696705.1"/>
    </source>
</evidence>
<reference evidence="5" key="1">
    <citation type="journal article" date="2022" name="Cell">
        <title>Repeat-based holocentromeres influence genome architecture and karyotype evolution.</title>
        <authorList>
            <person name="Hofstatter P.G."/>
            <person name="Thangavel G."/>
            <person name="Lux T."/>
            <person name="Neumann P."/>
            <person name="Vondrak T."/>
            <person name="Novak P."/>
            <person name="Zhang M."/>
            <person name="Costa L."/>
            <person name="Castellani M."/>
            <person name="Scott A."/>
            <person name="Toegelov H."/>
            <person name="Fuchs J."/>
            <person name="Mata-Sucre Y."/>
            <person name="Dias Y."/>
            <person name="Vanzela A.L.L."/>
            <person name="Huettel B."/>
            <person name="Almeida C.C.S."/>
            <person name="Simkova H."/>
            <person name="Souza G."/>
            <person name="Pedrosa-Harand A."/>
            <person name="Macas J."/>
            <person name="Mayer K.F.X."/>
            <person name="Houben A."/>
            <person name="Marques A."/>
        </authorList>
    </citation>
    <scope>NUCLEOTIDE SEQUENCE</scope>
    <source>
        <strain evidence="5">RhyBre1mFocal</strain>
    </source>
</reference>
<keyword evidence="2" id="KW-0325">Glycoprotein</keyword>
<dbReference type="AlphaFoldDB" id="A0A9Q0HSU3"/>
<evidence type="ECO:0000256" key="2">
    <source>
        <dbReference type="ARBA" id="ARBA00023180"/>
    </source>
</evidence>
<accession>A0A9Q0HSU3</accession>
<dbReference type="InterPro" id="IPR039391">
    <property type="entry name" value="Phytocyanin-like"/>
</dbReference>
<gene>
    <name evidence="5" type="ORF">LUZ63_005217</name>
</gene>
<dbReference type="GO" id="GO:0005886">
    <property type="term" value="C:plasma membrane"/>
    <property type="evidence" value="ECO:0007669"/>
    <property type="project" value="TreeGrafter"/>
</dbReference>
<evidence type="ECO:0000256" key="3">
    <source>
        <dbReference type="SAM" id="SignalP"/>
    </source>
</evidence>
<protein>
    <recommendedName>
        <fullName evidence="4">Phytocyanin domain-containing protein</fullName>
    </recommendedName>
</protein>
<keyword evidence="6" id="KW-1185">Reference proteome</keyword>
<feature type="chain" id="PRO_5040388372" description="Phytocyanin domain-containing protein" evidence="3">
    <location>
        <begin position="20"/>
        <end position="178"/>
    </location>
</feature>
<sequence length="178" mass="19710">MKIIVIFVLFVLCCRGNAGALIQVGGVGEGWRIPTDPDAYNRWASGMEFHVGDTLVFNCTNDSYLVVTEKDYESCNVSNPISTNVCETYYKLKELGAMYFISGTIDNCEKGQKMMVQVLLTSASTYPPPSPVPNFDVPIVDGPPTQVIVIYRVVRAHRRDRFSNFGSQVELGKWAAVA</sequence>
<dbReference type="InterPro" id="IPR008972">
    <property type="entry name" value="Cupredoxin"/>
</dbReference>
<evidence type="ECO:0000256" key="1">
    <source>
        <dbReference type="ARBA" id="ARBA00023157"/>
    </source>
</evidence>
<proteinExistence type="predicted"/>